<dbReference type="AlphaFoldDB" id="A0A151I1B6"/>
<gene>
    <name evidence="1" type="ORF">ALC53_09476</name>
</gene>
<evidence type="ECO:0000313" key="1">
    <source>
        <dbReference type="EMBL" id="KYM80077.1"/>
    </source>
</evidence>
<proteinExistence type="predicted"/>
<dbReference type="EMBL" id="KQ976576">
    <property type="protein sequence ID" value="KYM80077.1"/>
    <property type="molecule type" value="Genomic_DNA"/>
</dbReference>
<sequence length="83" mass="9500">VKDVLYVSQLTTNLLSVSQLIKNGNEVKQDNAALKLRIARLKELYHAFEKYHDELAVLDPSKFKEWLSFKNAFTSMIGSQSNL</sequence>
<reference evidence="1 2" key="1">
    <citation type="submission" date="2015-09" db="EMBL/GenBank/DDBJ databases">
        <title>Atta colombica WGS genome.</title>
        <authorList>
            <person name="Nygaard S."/>
            <person name="Hu H."/>
            <person name="Boomsma J."/>
            <person name="Zhang G."/>
        </authorList>
    </citation>
    <scope>NUCLEOTIDE SEQUENCE [LARGE SCALE GENOMIC DNA]</scope>
    <source>
        <strain evidence="1">Treedump-2</strain>
        <tissue evidence="1">Whole body</tissue>
    </source>
</reference>
<protein>
    <submittedName>
        <fullName evidence="1">Uncharacterized protein</fullName>
    </submittedName>
</protein>
<name>A0A151I1B6_9HYME</name>
<feature type="non-terminal residue" evidence="1">
    <location>
        <position position="1"/>
    </location>
</feature>
<organism evidence="1 2">
    <name type="scientific">Atta colombica</name>
    <dbReference type="NCBI Taxonomy" id="520822"/>
    <lineage>
        <taxon>Eukaryota</taxon>
        <taxon>Metazoa</taxon>
        <taxon>Ecdysozoa</taxon>
        <taxon>Arthropoda</taxon>
        <taxon>Hexapoda</taxon>
        <taxon>Insecta</taxon>
        <taxon>Pterygota</taxon>
        <taxon>Neoptera</taxon>
        <taxon>Endopterygota</taxon>
        <taxon>Hymenoptera</taxon>
        <taxon>Apocrita</taxon>
        <taxon>Aculeata</taxon>
        <taxon>Formicoidea</taxon>
        <taxon>Formicidae</taxon>
        <taxon>Myrmicinae</taxon>
        <taxon>Atta</taxon>
    </lineage>
</organism>
<evidence type="ECO:0000313" key="2">
    <source>
        <dbReference type="Proteomes" id="UP000078540"/>
    </source>
</evidence>
<dbReference type="Proteomes" id="UP000078540">
    <property type="component" value="Unassembled WGS sequence"/>
</dbReference>
<keyword evidence="2" id="KW-1185">Reference proteome</keyword>
<accession>A0A151I1B6</accession>